<comment type="function">
    <text evidence="1">Has lipid A 3-O-deacylase activity. Hydrolyzes the ester bond at the 3 position of lipid A, a bioactive component of lipopolysaccharide (LPS), thereby releasing the primary fatty acyl moiety.</text>
</comment>
<dbReference type="PIRSF" id="PIRSF029681">
    <property type="entry name" value="PagL"/>
    <property type="match status" value="1"/>
</dbReference>
<keyword evidence="2" id="KW-0732">Signal</keyword>
<dbReference type="PROSITE" id="PS51257">
    <property type="entry name" value="PROKAR_LIPOPROTEIN"/>
    <property type="match status" value="1"/>
</dbReference>
<dbReference type="EC" id="3.1.1.77" evidence="1"/>
<keyword evidence="1" id="KW-0998">Cell outer membrane</keyword>
<protein>
    <recommendedName>
        <fullName evidence="1">Lipid A deacylase</fullName>
        <ecNumber evidence="1">3.1.1.77</ecNumber>
    </recommendedName>
    <alternativeName>
        <fullName evidence="1">LPS 3-O-deacylase</fullName>
    </alternativeName>
    <alternativeName>
        <fullName evidence="1">Outer membrane enzyme</fullName>
    </alternativeName>
</protein>
<evidence type="ECO:0000256" key="2">
    <source>
        <dbReference type="SAM" id="SignalP"/>
    </source>
</evidence>
<comment type="subcellular location">
    <subcellularLocation>
        <location evidence="1">Cell outer membrane</location>
        <topology evidence="1">Multi-pass membrane protein</topology>
    </subcellularLocation>
</comment>
<keyword evidence="1 3" id="KW-0378">Hydrolase</keyword>
<dbReference type="RefSeq" id="WP_169202784.1">
    <property type="nucleotide sequence ID" value="NZ_CP059467.1"/>
</dbReference>
<organism evidence="3 4">
    <name type="scientific">Aromatoleum bremense</name>
    <dbReference type="NCBI Taxonomy" id="76115"/>
    <lineage>
        <taxon>Bacteria</taxon>
        <taxon>Pseudomonadati</taxon>
        <taxon>Pseudomonadota</taxon>
        <taxon>Betaproteobacteria</taxon>
        <taxon>Rhodocyclales</taxon>
        <taxon>Rhodocyclaceae</taxon>
        <taxon>Aromatoleum</taxon>
    </lineage>
</organism>
<dbReference type="EMBL" id="WTVP01000030">
    <property type="protein sequence ID" value="NMG16187.1"/>
    <property type="molecule type" value="Genomic_DNA"/>
</dbReference>
<dbReference type="InterPro" id="IPR018550">
    <property type="entry name" value="Lipid-A_deacylase-rel"/>
</dbReference>
<evidence type="ECO:0000313" key="4">
    <source>
        <dbReference type="Proteomes" id="UP000633943"/>
    </source>
</evidence>
<comment type="catalytic activity">
    <reaction evidence="1">
        <text>a 3-(acyloxy)acyl derivative of bacterial toxin + H2O = a 3-hydroxyacyl derivative of bacterial toxin + a fatty acid + H(+)</text>
        <dbReference type="Rhea" id="RHEA:12032"/>
        <dbReference type="ChEBI" id="CHEBI:15377"/>
        <dbReference type="ChEBI" id="CHEBI:15378"/>
        <dbReference type="ChEBI" id="CHEBI:28868"/>
        <dbReference type="ChEBI" id="CHEBI:136853"/>
        <dbReference type="ChEBI" id="CHEBI:140675"/>
        <dbReference type="EC" id="3.1.1.77"/>
    </reaction>
</comment>
<dbReference type="Pfam" id="PF09411">
    <property type="entry name" value="PagL"/>
    <property type="match status" value="1"/>
</dbReference>
<keyword evidence="1" id="KW-0472">Membrane</keyword>
<dbReference type="Gene3D" id="2.40.160.20">
    <property type="match status" value="1"/>
</dbReference>
<name>A0ABX1NXI7_9RHOO</name>
<evidence type="ECO:0000313" key="3">
    <source>
        <dbReference type="EMBL" id="NMG16187.1"/>
    </source>
</evidence>
<evidence type="ECO:0000256" key="1">
    <source>
        <dbReference type="PIRNR" id="PIRNR029681"/>
    </source>
</evidence>
<keyword evidence="4" id="KW-1185">Reference proteome</keyword>
<dbReference type="Proteomes" id="UP000633943">
    <property type="component" value="Unassembled WGS sequence"/>
</dbReference>
<comment type="similarity">
    <text evidence="1">Belongs to the PagL family.</text>
</comment>
<sequence>MRFTRRWRPPGLAGSMSFALALFTAATACPAAQGVALQAGSYDSVDSVGVQWLLPVWYRAEWKNWRIASHPELQLNLLRSHSDKAAQAGAFATFRISPIRTGVYPYLEAGLGLNLFSEEKLGRRNLSTHFQFGELIGVGVAWGGRAGGKGETSVGVRLSHYSNAGLKQPNHGIEVFQLTVSHRF</sequence>
<proteinExistence type="inferred from homology"/>
<dbReference type="GO" id="GO:0016787">
    <property type="term" value="F:hydrolase activity"/>
    <property type="evidence" value="ECO:0007669"/>
    <property type="project" value="UniProtKB-KW"/>
</dbReference>
<feature type="signal peptide" evidence="2">
    <location>
        <begin position="1"/>
        <end position="31"/>
    </location>
</feature>
<accession>A0ABX1NXI7</accession>
<reference evidence="3 4" key="1">
    <citation type="submission" date="2019-12" db="EMBL/GenBank/DDBJ databases">
        <title>Comparative genomics gives insights into the taxonomy of the Azoarcus-Aromatoleum group and reveals separate origins of nif in the plant-associated Azoarcus and non-plant-associated Aromatoleum sub-groups.</title>
        <authorList>
            <person name="Lafos M."/>
            <person name="Maluk M."/>
            <person name="Batista M."/>
            <person name="Junghare M."/>
            <person name="Carmona M."/>
            <person name="Faoro H."/>
            <person name="Cruz L.M."/>
            <person name="Battistoni F."/>
            <person name="De Souza E."/>
            <person name="Pedrosa F."/>
            <person name="Chen W.-M."/>
            <person name="Poole P.S."/>
            <person name="Dixon R.A."/>
            <person name="James E.K."/>
        </authorList>
    </citation>
    <scope>NUCLEOTIDE SEQUENCE [LARGE SCALE GENOMIC DNA]</scope>
    <source>
        <strain evidence="3 4">PbN1</strain>
    </source>
</reference>
<comment type="caution">
    <text evidence="3">The sequence shown here is derived from an EMBL/GenBank/DDBJ whole genome shotgun (WGS) entry which is preliminary data.</text>
</comment>
<feature type="chain" id="PRO_5046050254" description="Lipid A deacylase" evidence="2">
    <location>
        <begin position="32"/>
        <end position="184"/>
    </location>
</feature>
<gene>
    <name evidence="3" type="ORF">GPA24_11650</name>
</gene>
<comment type="subunit">
    <text evidence="1">Homodimer.</text>
</comment>